<protein>
    <recommendedName>
        <fullName evidence="3">DUF5979 domain-containing protein</fullName>
    </recommendedName>
</protein>
<evidence type="ECO:0000313" key="4">
    <source>
        <dbReference type="EMBL" id="GJJ42576.1"/>
    </source>
</evidence>
<dbReference type="Pfam" id="PF19407">
    <property type="entry name" value="DUF5979"/>
    <property type="match status" value="1"/>
</dbReference>
<evidence type="ECO:0000256" key="1">
    <source>
        <dbReference type="SAM" id="MobiDB-lite"/>
    </source>
</evidence>
<keyword evidence="2" id="KW-0812">Transmembrane</keyword>
<feature type="transmembrane region" description="Helical" evidence="2">
    <location>
        <begin position="86"/>
        <end position="105"/>
    </location>
</feature>
<feature type="compositionally biased region" description="Basic and acidic residues" evidence="1">
    <location>
        <begin position="124"/>
        <end position="142"/>
    </location>
</feature>
<sequence>MRGEGEDVKVAGAELVTERKIKDSPGEGRSELIDALPVGTEYHIEEQGAKISGTQWKHTISDQGKFKISSAHVTYKVTVVNGYESLNFLLILPLIPLIPLIPFIVGPSSQPPVIAPVAPMEKNPTVEKPREVKTASKRDKPSLAKTGANTLGIALAASY</sequence>
<accession>A0ABD0BIQ1</accession>
<dbReference type="InterPro" id="IPR046022">
    <property type="entry name" value="DUF5979"/>
</dbReference>
<dbReference type="RefSeq" id="WP_014836103.1">
    <property type="nucleotide sequence ID" value="NZ_AP019663.1"/>
</dbReference>
<evidence type="ECO:0000259" key="3">
    <source>
        <dbReference type="Pfam" id="PF19407"/>
    </source>
</evidence>
<evidence type="ECO:0000256" key="2">
    <source>
        <dbReference type="SAM" id="Phobius"/>
    </source>
</evidence>
<evidence type="ECO:0000313" key="5">
    <source>
        <dbReference type="Proteomes" id="UP001205910"/>
    </source>
</evidence>
<reference evidence="4 5" key="1">
    <citation type="submission" date="2021-11" db="EMBL/GenBank/DDBJ databases">
        <title>Whole genome sequences of diphtheriae toxin producing Corynebacterium ulcerans isolates from cats in Osaka, Japan.</title>
        <authorList>
            <person name="Umeda K."/>
            <person name="Hirai Y."/>
        </authorList>
    </citation>
    <scope>NUCLEOTIDE SEQUENCE [LARGE SCALE GENOMIC DNA]</scope>
    <source>
        <strain evidence="4 5">12109B-1</strain>
    </source>
</reference>
<dbReference type="EMBL" id="BQFK01000001">
    <property type="protein sequence ID" value="GJJ42576.1"/>
    <property type="molecule type" value="Genomic_DNA"/>
</dbReference>
<dbReference type="Proteomes" id="UP001205910">
    <property type="component" value="Unassembled WGS sequence"/>
</dbReference>
<gene>
    <name evidence="4" type="ORF">CULCOIPH005_07650</name>
</gene>
<feature type="domain" description="DUF5979" evidence="3">
    <location>
        <begin position="26"/>
        <end position="84"/>
    </location>
</feature>
<name>A0ABD0BIQ1_CORUL</name>
<organism evidence="4 5">
    <name type="scientific">Corynebacterium ulcerans</name>
    <dbReference type="NCBI Taxonomy" id="65058"/>
    <lineage>
        <taxon>Bacteria</taxon>
        <taxon>Bacillati</taxon>
        <taxon>Actinomycetota</taxon>
        <taxon>Actinomycetes</taxon>
        <taxon>Mycobacteriales</taxon>
        <taxon>Corynebacteriaceae</taxon>
        <taxon>Corynebacterium</taxon>
    </lineage>
</organism>
<comment type="caution">
    <text evidence="4">The sequence shown here is derived from an EMBL/GenBank/DDBJ whole genome shotgun (WGS) entry which is preliminary data.</text>
</comment>
<keyword evidence="2" id="KW-1133">Transmembrane helix</keyword>
<proteinExistence type="predicted"/>
<feature type="region of interest" description="Disordered" evidence="1">
    <location>
        <begin position="122"/>
        <end position="144"/>
    </location>
</feature>
<keyword evidence="2" id="KW-0472">Membrane</keyword>
<dbReference type="AlphaFoldDB" id="A0ABD0BIQ1"/>